<dbReference type="PANTHER" id="PTHR30313">
    <property type="entry name" value="DNA PRIMASE"/>
    <property type="match status" value="1"/>
</dbReference>
<dbReference type="InterPro" id="IPR030846">
    <property type="entry name" value="DnaG_bac"/>
</dbReference>
<evidence type="ECO:0000256" key="4">
    <source>
        <dbReference type="ARBA" id="ARBA00022695"/>
    </source>
</evidence>
<keyword evidence="2 12" id="KW-0639">Primosome</keyword>
<comment type="caution">
    <text evidence="15">The sequence shown here is derived from an EMBL/GenBank/DDBJ whole genome shotgun (WGS) entry which is preliminary data.</text>
</comment>
<dbReference type="InterPro" id="IPR006295">
    <property type="entry name" value="DNA_primase_DnaG"/>
</dbReference>
<dbReference type="GO" id="GO:0000428">
    <property type="term" value="C:DNA-directed RNA polymerase complex"/>
    <property type="evidence" value="ECO:0007669"/>
    <property type="project" value="UniProtKB-KW"/>
</dbReference>
<evidence type="ECO:0000256" key="5">
    <source>
        <dbReference type="ARBA" id="ARBA00022705"/>
    </source>
</evidence>
<organism evidence="15 16">
    <name type="scientific">Prosthecochloris marina</name>
    <dbReference type="NCBI Taxonomy" id="2017681"/>
    <lineage>
        <taxon>Bacteria</taxon>
        <taxon>Pseudomonadati</taxon>
        <taxon>Chlorobiota</taxon>
        <taxon>Chlorobiia</taxon>
        <taxon>Chlorobiales</taxon>
        <taxon>Chlorobiaceae</taxon>
        <taxon>Prosthecochloris</taxon>
    </lineage>
</organism>
<evidence type="ECO:0000256" key="6">
    <source>
        <dbReference type="ARBA" id="ARBA00022723"/>
    </source>
</evidence>
<feature type="domain" description="Toprim" evidence="14">
    <location>
        <begin position="258"/>
        <end position="337"/>
    </location>
</feature>
<evidence type="ECO:0000256" key="12">
    <source>
        <dbReference type="HAMAP-Rule" id="MF_00974"/>
    </source>
</evidence>
<evidence type="ECO:0000256" key="8">
    <source>
        <dbReference type="ARBA" id="ARBA00022833"/>
    </source>
</evidence>
<dbReference type="Proteomes" id="UP000246278">
    <property type="component" value="Unassembled WGS sequence"/>
</dbReference>
<dbReference type="Pfam" id="PF13155">
    <property type="entry name" value="Toprim_2"/>
    <property type="match status" value="1"/>
</dbReference>
<keyword evidence="7" id="KW-0863">Zinc-finger</keyword>
<evidence type="ECO:0000256" key="9">
    <source>
        <dbReference type="ARBA" id="ARBA00022842"/>
    </source>
</evidence>
<gene>
    <name evidence="12" type="primary">dnaG</name>
    <name evidence="15" type="ORF">CR164_12195</name>
</gene>
<dbReference type="RefSeq" id="WP_110024278.1">
    <property type="nucleotide sequence ID" value="NZ_PDNZ01000011.1"/>
</dbReference>
<dbReference type="InterPro" id="IPR013264">
    <property type="entry name" value="DNAG_N"/>
</dbReference>
<comment type="catalytic activity">
    <reaction evidence="12">
        <text>ssDNA + n NTP = ssDNA/pppN(pN)n-1 hybrid + (n-1) diphosphate.</text>
        <dbReference type="EC" id="2.7.7.101"/>
    </reaction>
</comment>
<evidence type="ECO:0000256" key="2">
    <source>
        <dbReference type="ARBA" id="ARBA00022515"/>
    </source>
</evidence>
<dbReference type="EMBL" id="PDNZ01000011">
    <property type="protein sequence ID" value="PWW81020.1"/>
    <property type="molecule type" value="Genomic_DNA"/>
</dbReference>
<evidence type="ECO:0000256" key="1">
    <source>
        <dbReference type="ARBA" id="ARBA00022478"/>
    </source>
</evidence>
<evidence type="ECO:0000313" key="16">
    <source>
        <dbReference type="Proteomes" id="UP000246278"/>
    </source>
</evidence>
<sequence length="631" mass="71166">MIPQNKIDEIRESCDIVDVISDYVKLRPSGRNFKALSPFTKEKTPSFVVSPDKQIYKCFSSGKGGNVFTFIMEMEKVSFPEAVEISAKRCGVDISNYVKGPATPGPAEQTSHETLKWAARLFNRLLNSSDGKAGLGYLVTKRGLTPKTITTFGLGCAPDQWEYLLSHAKRSKIPLEHLVSTGLVYHNPKKNSYYDYFRNRIMFPIFSIGGQVIGFGGRTLSSDKNAPKYLNSPENRVFDKSKVLYGLHAAKETIRKEALAILVEGYMDVLALHQADLCNAVASCGTALTREQAKILRRYTEDVLFVYDGDEAGIKSMLSGIDILVGSGLTPWIASLPKGEDPDSLIRKKGKEGFLQFVESSRESFTDFQISFYRKLGFFEQPEKKSQAVHEMLKTVALVPDTIRKEFYLQKLEQKVGISVPVLKKIMAEDKSVKRLLKRSENEKEAADKSTANKTSLSVLEKTFIKALLESTWYGNEVLEFCASHEALLKLSNPLATHILQHLVERYREKQSVPDSYLDITTEISSISLPEARDLASGLLIDPPVSNRWYESFDEKQQKAKRCLTAFLDSVRSLILENFREKRKRVTEKLRTAPDLDTEKKLAAELNILRKEEQTTEAEVNKMIKIILQSH</sequence>
<accession>A0A317T497</accession>
<comment type="subunit">
    <text evidence="12">Monomer. Interacts with DnaB.</text>
</comment>
<dbReference type="CDD" id="cd03364">
    <property type="entry name" value="TOPRIM_DnaG_primases"/>
    <property type="match status" value="1"/>
</dbReference>
<dbReference type="Pfam" id="PF01807">
    <property type="entry name" value="Zn_ribbon_DnaG"/>
    <property type="match status" value="1"/>
</dbReference>
<keyword evidence="10 12" id="KW-0238">DNA-binding</keyword>
<dbReference type="EC" id="2.7.7.101" evidence="12"/>
<keyword evidence="3 12" id="KW-0808">Transferase</keyword>
<dbReference type="FunFam" id="3.40.1360.10:FF:000002">
    <property type="entry name" value="DNA primase"/>
    <property type="match status" value="1"/>
</dbReference>
<name>A0A317T497_9CHLB</name>
<evidence type="ECO:0000256" key="10">
    <source>
        <dbReference type="ARBA" id="ARBA00023125"/>
    </source>
</evidence>
<dbReference type="SMART" id="SM00493">
    <property type="entry name" value="TOPRIM"/>
    <property type="match status" value="1"/>
</dbReference>
<dbReference type="InterPro" id="IPR036977">
    <property type="entry name" value="DNA_primase_Znf_CHC2"/>
</dbReference>
<comment type="caution">
    <text evidence="12">Lacks conserved residue(s) required for the propagation of feature annotation.</text>
</comment>
<dbReference type="InterPro" id="IPR006171">
    <property type="entry name" value="TOPRIM_dom"/>
</dbReference>
<dbReference type="NCBIfam" id="TIGR01391">
    <property type="entry name" value="dnaG"/>
    <property type="match status" value="1"/>
</dbReference>
<proteinExistence type="inferred from homology"/>
<dbReference type="FunFam" id="3.90.580.10:FF:000001">
    <property type="entry name" value="DNA primase"/>
    <property type="match status" value="1"/>
</dbReference>
<dbReference type="GO" id="GO:0006269">
    <property type="term" value="P:DNA replication, synthesis of primer"/>
    <property type="evidence" value="ECO:0007669"/>
    <property type="project" value="UniProtKB-UniRule"/>
</dbReference>
<comment type="similarity">
    <text evidence="12 13">Belongs to the DnaG primase family.</text>
</comment>
<dbReference type="Gene3D" id="3.90.980.10">
    <property type="entry name" value="DNA primase, catalytic core, N-terminal domain"/>
    <property type="match status" value="1"/>
</dbReference>
<dbReference type="SMART" id="SM00400">
    <property type="entry name" value="ZnF_CHCC"/>
    <property type="match status" value="1"/>
</dbReference>
<keyword evidence="11 12" id="KW-0804">Transcription</keyword>
<dbReference type="PIRSF" id="PIRSF002811">
    <property type="entry name" value="DnaG"/>
    <property type="match status" value="1"/>
</dbReference>
<dbReference type="AlphaFoldDB" id="A0A317T497"/>
<dbReference type="PROSITE" id="PS50880">
    <property type="entry name" value="TOPRIM"/>
    <property type="match status" value="1"/>
</dbReference>
<dbReference type="GO" id="GO:0008270">
    <property type="term" value="F:zinc ion binding"/>
    <property type="evidence" value="ECO:0007669"/>
    <property type="project" value="UniProtKB-KW"/>
</dbReference>
<dbReference type="InterPro" id="IPR037068">
    <property type="entry name" value="DNA_primase_core_N_sf"/>
</dbReference>
<dbReference type="InterPro" id="IPR019475">
    <property type="entry name" value="DNA_primase_DnaB-bd"/>
</dbReference>
<comment type="cofactor">
    <cofactor evidence="13">
        <name>Zn(2+)</name>
        <dbReference type="ChEBI" id="CHEBI:29105"/>
    </cofactor>
    <text evidence="13">Binds 1 zinc ion per monomer.</text>
</comment>
<dbReference type="GO" id="GO:0003677">
    <property type="term" value="F:DNA binding"/>
    <property type="evidence" value="ECO:0007669"/>
    <property type="project" value="UniProtKB-KW"/>
</dbReference>
<dbReference type="Pfam" id="PF08275">
    <property type="entry name" value="DNAG_N"/>
    <property type="match status" value="1"/>
</dbReference>
<dbReference type="GO" id="GO:0005737">
    <property type="term" value="C:cytoplasm"/>
    <property type="evidence" value="ECO:0007669"/>
    <property type="project" value="TreeGrafter"/>
</dbReference>
<dbReference type="GO" id="GO:1990077">
    <property type="term" value="C:primosome complex"/>
    <property type="evidence" value="ECO:0007669"/>
    <property type="project" value="UniProtKB-KW"/>
</dbReference>
<keyword evidence="5 12" id="KW-0235">DNA replication</keyword>
<evidence type="ECO:0000256" key="11">
    <source>
        <dbReference type="ARBA" id="ARBA00023163"/>
    </source>
</evidence>
<dbReference type="SUPFAM" id="SSF57783">
    <property type="entry name" value="Zinc beta-ribbon"/>
    <property type="match status" value="1"/>
</dbReference>
<dbReference type="InterPro" id="IPR050219">
    <property type="entry name" value="DnaG_primase"/>
</dbReference>
<evidence type="ECO:0000256" key="13">
    <source>
        <dbReference type="PIRNR" id="PIRNR002811"/>
    </source>
</evidence>
<dbReference type="OrthoDB" id="9803773at2"/>
<dbReference type="InterPro" id="IPR002694">
    <property type="entry name" value="Znf_CHC2"/>
</dbReference>
<keyword evidence="1 12" id="KW-0240">DNA-directed RNA polymerase</keyword>
<reference evidence="16" key="1">
    <citation type="submission" date="2017-10" db="EMBL/GenBank/DDBJ databases">
        <authorList>
            <person name="Gaisin V.A."/>
            <person name="Rysina M.S."/>
            <person name="Grouzdev D.S."/>
        </authorList>
    </citation>
    <scope>NUCLEOTIDE SEQUENCE [LARGE SCALE GENOMIC DNA]</scope>
    <source>
        <strain evidence="16">V1</strain>
    </source>
</reference>
<dbReference type="Gene3D" id="3.40.1360.10">
    <property type="match status" value="1"/>
</dbReference>
<evidence type="ECO:0000256" key="7">
    <source>
        <dbReference type="ARBA" id="ARBA00022771"/>
    </source>
</evidence>
<keyword evidence="6 13" id="KW-0479">Metal-binding</keyword>
<dbReference type="InterPro" id="IPR034151">
    <property type="entry name" value="TOPRIM_DnaG_bac"/>
</dbReference>
<dbReference type="Pfam" id="PF10410">
    <property type="entry name" value="DnaB_bind"/>
    <property type="match status" value="1"/>
</dbReference>
<keyword evidence="8 13" id="KW-0862">Zinc</keyword>
<protein>
    <recommendedName>
        <fullName evidence="12 13">DNA primase</fullName>
        <ecNumber evidence="12">2.7.7.101</ecNumber>
    </recommendedName>
</protein>
<keyword evidence="16" id="KW-1185">Reference proteome</keyword>
<evidence type="ECO:0000313" key="15">
    <source>
        <dbReference type="EMBL" id="PWW81020.1"/>
    </source>
</evidence>
<dbReference type="PANTHER" id="PTHR30313:SF2">
    <property type="entry name" value="DNA PRIMASE"/>
    <property type="match status" value="1"/>
</dbReference>
<evidence type="ECO:0000256" key="3">
    <source>
        <dbReference type="ARBA" id="ARBA00022679"/>
    </source>
</evidence>
<dbReference type="SUPFAM" id="SSF56731">
    <property type="entry name" value="DNA primase core"/>
    <property type="match status" value="1"/>
</dbReference>
<evidence type="ECO:0000259" key="14">
    <source>
        <dbReference type="PROSITE" id="PS50880"/>
    </source>
</evidence>
<dbReference type="Gene3D" id="3.90.580.10">
    <property type="entry name" value="Zinc finger, CHC2-type domain"/>
    <property type="match status" value="1"/>
</dbReference>
<dbReference type="HAMAP" id="MF_00974">
    <property type="entry name" value="DNA_primase_DnaG"/>
    <property type="match status" value="1"/>
</dbReference>
<comment type="function">
    <text evidence="12 13">RNA polymerase that catalyzes the synthesis of short RNA molecules used as primers for DNA polymerase during DNA replication.</text>
</comment>
<keyword evidence="9" id="KW-0460">Magnesium</keyword>
<keyword evidence="4 12" id="KW-0548">Nucleotidyltransferase</keyword>
<dbReference type="GO" id="GO:0003899">
    <property type="term" value="F:DNA-directed RNA polymerase activity"/>
    <property type="evidence" value="ECO:0007669"/>
    <property type="project" value="UniProtKB-UniRule"/>
</dbReference>